<dbReference type="InterPro" id="IPR047785">
    <property type="entry name" value="tRNA_MNMC2"/>
</dbReference>
<dbReference type="EMBL" id="CP041345">
    <property type="protein sequence ID" value="QKG79441.1"/>
    <property type="molecule type" value="Genomic_DNA"/>
</dbReference>
<dbReference type="KEGG" id="ttz:FHG85_03890"/>
<evidence type="ECO:0000313" key="2">
    <source>
        <dbReference type="EMBL" id="QKG79441.1"/>
    </source>
</evidence>
<dbReference type="NCBIfam" id="NF033855">
    <property type="entry name" value="tRNA_MNMC2"/>
    <property type="match status" value="1"/>
</dbReference>
<proteinExistence type="predicted"/>
<dbReference type="GO" id="GO:0004808">
    <property type="term" value="F:tRNA (5-methylaminomethyl-2-thiouridylate)(34)-methyltransferase activity"/>
    <property type="evidence" value="ECO:0007669"/>
    <property type="project" value="InterPro"/>
</dbReference>
<keyword evidence="2" id="KW-0808">Transferase</keyword>
<dbReference type="AlphaFoldDB" id="A0A7D4BR75"/>
<dbReference type="Gene3D" id="3.40.50.150">
    <property type="entry name" value="Vaccinia Virus protein VP39"/>
    <property type="match status" value="1"/>
</dbReference>
<dbReference type="GO" id="GO:0016645">
    <property type="term" value="F:oxidoreductase activity, acting on the CH-NH group of donors"/>
    <property type="evidence" value="ECO:0007669"/>
    <property type="project" value="InterPro"/>
</dbReference>
<gene>
    <name evidence="2" type="primary">mnmD</name>
    <name evidence="2" type="ORF">FHG85_03890</name>
</gene>
<protein>
    <submittedName>
        <fullName evidence="2">tRNA (5-methylaminomethyl-2-thiouridine)(34)-methyltransferase MnmD</fullName>
    </submittedName>
</protein>
<dbReference type="PANTHER" id="PTHR39963:SF1">
    <property type="entry name" value="MNMC-LIKE METHYLTRANSFERASE DOMAIN-CONTAINING PROTEIN"/>
    <property type="match status" value="1"/>
</dbReference>
<dbReference type="Pfam" id="PF05430">
    <property type="entry name" value="Methyltransf_30"/>
    <property type="match status" value="1"/>
</dbReference>
<dbReference type="InterPro" id="IPR029063">
    <property type="entry name" value="SAM-dependent_MTases_sf"/>
</dbReference>
<organism evidence="2 3">
    <name type="scientific">Tenuifilum thalassicum</name>
    <dbReference type="NCBI Taxonomy" id="2590900"/>
    <lineage>
        <taxon>Bacteria</taxon>
        <taxon>Pseudomonadati</taxon>
        <taxon>Bacteroidota</taxon>
        <taxon>Bacteroidia</taxon>
        <taxon>Bacteroidales</taxon>
        <taxon>Tenuifilaceae</taxon>
        <taxon>Tenuifilum</taxon>
    </lineage>
</organism>
<dbReference type="Proteomes" id="UP000500961">
    <property type="component" value="Chromosome"/>
</dbReference>
<dbReference type="PANTHER" id="PTHR39963">
    <property type="entry name" value="SLL0983 PROTEIN"/>
    <property type="match status" value="1"/>
</dbReference>
<evidence type="ECO:0000313" key="3">
    <source>
        <dbReference type="Proteomes" id="UP000500961"/>
    </source>
</evidence>
<dbReference type="RefSeq" id="WP_173073178.1">
    <property type="nucleotide sequence ID" value="NZ_CP041345.1"/>
</dbReference>
<dbReference type="GO" id="GO:0032259">
    <property type="term" value="P:methylation"/>
    <property type="evidence" value="ECO:0007669"/>
    <property type="project" value="UniProtKB-KW"/>
</dbReference>
<evidence type="ECO:0000259" key="1">
    <source>
        <dbReference type="Pfam" id="PF05430"/>
    </source>
</evidence>
<feature type="domain" description="MnmC-like methyltransferase" evidence="1">
    <location>
        <begin position="139"/>
        <end position="221"/>
    </location>
</feature>
<name>A0A7D4BR75_9BACT</name>
<keyword evidence="2" id="KW-0489">Methyltransferase</keyword>
<reference evidence="2 3" key="1">
    <citation type="submission" date="2019-07" db="EMBL/GenBank/DDBJ databases">
        <title>Thalassofilum flectens gen. nov., sp. nov., a novel moderate thermophilic anaerobe from a shallow sea hot spring in Kunashir Island (Russia), representing a new family in the order Bacteroidales, and proposal of Thalassofilacea fam. nov.</title>
        <authorList>
            <person name="Kochetkova T.V."/>
            <person name="Podosokorskaya O.A."/>
            <person name="Novikov A."/>
            <person name="Elcheninov A.G."/>
            <person name="Toshchakov S.V."/>
            <person name="Kublanov I.V."/>
        </authorList>
    </citation>
    <scope>NUCLEOTIDE SEQUENCE [LARGE SCALE GENOMIC DNA]</scope>
    <source>
        <strain evidence="2 3">38-H</strain>
    </source>
</reference>
<dbReference type="InterPro" id="IPR008471">
    <property type="entry name" value="MnmC-like_methylTransf"/>
</dbReference>
<keyword evidence="3" id="KW-1185">Reference proteome</keyword>
<dbReference type="SUPFAM" id="SSF53335">
    <property type="entry name" value="S-adenosyl-L-methionine-dependent methyltransferases"/>
    <property type="match status" value="1"/>
</dbReference>
<sequence length="223" mass="25066">MAYLKVVPTSDGSPTLFSDKFNAHYHSINGAITESNHVFINAGFKKVAENRSFVRVLEVGLGTCLNSALTAVAAKGWVVKVEYFGIEMFPPEKPLLKNMISNFNTESELKEQWLKVAQAPFGESTIINNKFSIHKIEDDFCKWIPSINFDVVYFDAFAPDDQPEMWSIENFKKLFLCLNPNGILVTYSAKGVVKQNLRDAGFKVERLSGPPGKRHMIRAIKVT</sequence>
<accession>A0A7D4BR75</accession>